<keyword evidence="2" id="KW-1185">Reference proteome</keyword>
<gene>
    <name evidence="1" type="ORF">PENPOL_c035G03094</name>
</gene>
<dbReference type="OrthoDB" id="4369500at2759"/>
<organism evidence="1 2">
    <name type="scientific">Penicillium polonicum</name>
    <dbReference type="NCBI Taxonomy" id="60169"/>
    <lineage>
        <taxon>Eukaryota</taxon>
        <taxon>Fungi</taxon>
        <taxon>Dikarya</taxon>
        <taxon>Ascomycota</taxon>
        <taxon>Pezizomycotina</taxon>
        <taxon>Eurotiomycetes</taxon>
        <taxon>Eurotiomycetidae</taxon>
        <taxon>Eurotiales</taxon>
        <taxon>Aspergillaceae</taxon>
        <taxon>Penicillium</taxon>
    </lineage>
</organism>
<evidence type="ECO:0000313" key="2">
    <source>
        <dbReference type="Proteomes" id="UP000191408"/>
    </source>
</evidence>
<name>A0A1V6N5N2_PENPO</name>
<protein>
    <submittedName>
        <fullName evidence="1">Uncharacterized protein</fullName>
    </submittedName>
</protein>
<sequence>MGATSLSVIARKAAEQVVAQLGGDEGGWWASNRSNETSLSVNMRKAARRVGSGLGTSLSVNVRKAAERVVAQLGGDEGGWWASPPKIALIKRLCLSVKRLFGWWVSSPRIEMTDRNVSVCEYAEGSRAFARSNVSVCEHVEGSRTYGGFIFLYFKGGLANVSVCERAEGSRACGGFIFLISGEGWRTSLSVNVRKAAGRVVARLFGEGMPSGV</sequence>
<dbReference type="AlphaFoldDB" id="A0A1V6N5N2"/>
<dbReference type="Proteomes" id="UP000191408">
    <property type="component" value="Unassembled WGS sequence"/>
</dbReference>
<reference evidence="2" key="1">
    <citation type="journal article" date="2017" name="Nat. Microbiol.">
        <title>Global analysis of biosynthetic gene clusters reveals vast potential of secondary metabolite production in Penicillium species.</title>
        <authorList>
            <person name="Nielsen J.C."/>
            <person name="Grijseels S."/>
            <person name="Prigent S."/>
            <person name="Ji B."/>
            <person name="Dainat J."/>
            <person name="Nielsen K.F."/>
            <person name="Frisvad J.C."/>
            <person name="Workman M."/>
            <person name="Nielsen J."/>
        </authorList>
    </citation>
    <scope>NUCLEOTIDE SEQUENCE [LARGE SCALE GENOMIC DNA]</scope>
    <source>
        <strain evidence="2">IBT 4502</strain>
    </source>
</reference>
<proteinExistence type="predicted"/>
<accession>A0A1V6N5N2</accession>
<evidence type="ECO:0000313" key="1">
    <source>
        <dbReference type="EMBL" id="OQD59981.1"/>
    </source>
</evidence>
<dbReference type="EMBL" id="MDYM01000035">
    <property type="protein sequence ID" value="OQD59981.1"/>
    <property type="molecule type" value="Genomic_DNA"/>
</dbReference>
<comment type="caution">
    <text evidence="1">The sequence shown here is derived from an EMBL/GenBank/DDBJ whole genome shotgun (WGS) entry which is preliminary data.</text>
</comment>